<sequence>MYGGRIQTNLECTQWSKLSDCCYYFLLLQPLDQSQELNPNQQPLNEPVAAHPETCPCILKGTPFTKSMDWIPTTRPDDFFSDVYHYHHTGGFRIFLVTEVLWFFKCVGMFLLTIQFTVCTHWEIILNNSASVSQWTDVLDPPSVCWVHMSLVHYALIILMILAVLIKLAHFGVRCKQYWRMRQFYLNVLDFAKPSSGMVDWTWSEVQRRLLLAQFHFPKQLKASELNEIELHQILLRRENYLVSMVDHNVLPSFSLPIPFTKFYPRFFSSVYMSNIRLLLFHLPCSPFERGADLKAAYLLSEMHQRLTRKLIISSIILGLINLVFLPVIFLSRLITVVCSNAGRVQFEPASFFGYQWSNFSLYRLRLYNELPHQFNLRMNESYEPTERFMNCFVSKSQVLIIQAVTFLIGIPVLISMLIGAIHSDLAGLRGFWIMVLAGGILVKFLISQVPEKLEIASPRELLVPVLTIIQLYSADWIENSESLRVRRELSQLFQPRLFNVLEDLVSPFMTPILLMFALPARASQIVQFLGHNSVQLDKVGVVCNFCRLDISDCADPNWIPMNNTEPGSPTANTQNWADQQTSNYCGKTHASLLNFHMNNPRYELPFKSRQLLEYVGQKLKNELSKIHANAAQKSLHSSCLESANQPTDLNDTEVGLFKRLFQNINSENMRTRRDRGQLKNASILPGPLDHSGLLISFDLENERPADASSRGKSMDESKDEKKHLDDLHTTKMDDRLSLTRSINSFSVGFPNAHERRNGLWKSAFGLYRTVQRAPTGIMVNLQKCGLYMFELSMRNRTMTQTRHHSPSAQSSAYIRPVPPGTGTPRAVLPNLIYSELDDYE</sequence>
<dbReference type="EMBL" id="LUCM01002913">
    <property type="protein sequence ID" value="KAA0196608.1"/>
    <property type="molecule type" value="Genomic_DNA"/>
</dbReference>
<feature type="transmembrane region" description="Helical" evidence="10">
    <location>
        <begin position="311"/>
        <end position="331"/>
    </location>
</feature>
<evidence type="ECO:0000313" key="13">
    <source>
        <dbReference type="Proteomes" id="UP000728185"/>
    </source>
</evidence>
<feature type="transmembrane region" description="Helical" evidence="10">
    <location>
        <begin position="400"/>
        <end position="420"/>
    </location>
</feature>
<evidence type="ECO:0000256" key="11">
    <source>
        <dbReference type="SAM" id="MobiDB-lite"/>
    </source>
</evidence>
<keyword evidence="7 10" id="KW-0072">Autophagy</keyword>
<accession>A0A8E0VLU2</accession>
<gene>
    <name evidence="12" type="ORF">FBUS_08526</name>
</gene>
<evidence type="ECO:0000256" key="7">
    <source>
        <dbReference type="ARBA" id="ARBA00023006"/>
    </source>
</evidence>
<dbReference type="PANTHER" id="PTHR13038:SF10">
    <property type="entry name" value="AUTOPHAGY-RELATED PROTEIN 9"/>
    <property type="match status" value="1"/>
</dbReference>
<evidence type="ECO:0000256" key="3">
    <source>
        <dbReference type="ARBA" id="ARBA00018074"/>
    </source>
</evidence>
<dbReference type="GO" id="GO:0034045">
    <property type="term" value="C:phagophore assembly site membrane"/>
    <property type="evidence" value="ECO:0007669"/>
    <property type="project" value="UniProtKB-SubCell"/>
</dbReference>
<dbReference type="OrthoDB" id="2020634at2759"/>
<evidence type="ECO:0000256" key="4">
    <source>
        <dbReference type="ARBA" id="ARBA00022448"/>
    </source>
</evidence>
<evidence type="ECO:0000256" key="1">
    <source>
        <dbReference type="ARBA" id="ARBA00004511"/>
    </source>
</evidence>
<keyword evidence="9 10" id="KW-0472">Membrane</keyword>
<comment type="similarity">
    <text evidence="2 10">Belongs to the ATG9 family.</text>
</comment>
<keyword evidence="4 10" id="KW-0813">Transport</keyword>
<comment type="function">
    <text evidence="10">Phospholipid scramblase involved in autophagy. Cycles between the preautophagosomal structure/phagophore assembly site (PAS) and the cytoplasmic vesicle pool and supplies membrane for the growing autophagosome. Lipid scramblase activity plays a key role in preautophagosomal structure/phagophore assembly by distributing the phospholipids that arrive through ATG2 from the cytoplasmic to the luminal leaflet of the bilayer, thereby driving autophagosomal membrane expansion.</text>
</comment>
<dbReference type="AlphaFoldDB" id="A0A8E0VLU2"/>
<feature type="transmembrane region" description="Helical" evidence="10">
    <location>
        <begin position="432"/>
        <end position="450"/>
    </location>
</feature>
<organism evidence="12 13">
    <name type="scientific">Fasciolopsis buskii</name>
    <dbReference type="NCBI Taxonomy" id="27845"/>
    <lineage>
        <taxon>Eukaryota</taxon>
        <taxon>Metazoa</taxon>
        <taxon>Spiralia</taxon>
        <taxon>Lophotrochozoa</taxon>
        <taxon>Platyhelminthes</taxon>
        <taxon>Trematoda</taxon>
        <taxon>Digenea</taxon>
        <taxon>Plagiorchiida</taxon>
        <taxon>Echinostomata</taxon>
        <taxon>Echinostomatoidea</taxon>
        <taxon>Fasciolidae</taxon>
        <taxon>Fasciolopsis</taxon>
    </lineage>
</organism>
<feature type="compositionally biased region" description="Polar residues" evidence="11">
    <location>
        <begin position="802"/>
        <end position="813"/>
    </location>
</feature>
<dbReference type="GO" id="GO:0034497">
    <property type="term" value="P:protein localization to phagophore assembly site"/>
    <property type="evidence" value="ECO:0007669"/>
    <property type="project" value="TreeGrafter"/>
</dbReference>
<feature type="transmembrane region" description="Helical" evidence="10">
    <location>
        <begin position="151"/>
        <end position="173"/>
    </location>
</feature>
<keyword evidence="13" id="KW-1185">Reference proteome</keyword>
<evidence type="ECO:0000256" key="2">
    <source>
        <dbReference type="ARBA" id="ARBA00006185"/>
    </source>
</evidence>
<evidence type="ECO:0000256" key="9">
    <source>
        <dbReference type="ARBA" id="ARBA00023136"/>
    </source>
</evidence>
<protein>
    <recommendedName>
        <fullName evidence="3 10">Autophagy-related protein 9</fullName>
    </recommendedName>
</protein>
<dbReference type="GO" id="GO:0000422">
    <property type="term" value="P:autophagy of mitochondrion"/>
    <property type="evidence" value="ECO:0007669"/>
    <property type="project" value="TreeGrafter"/>
</dbReference>
<feature type="region of interest" description="Disordered" evidence="11">
    <location>
        <begin position="704"/>
        <end position="728"/>
    </location>
</feature>
<comment type="subcellular location">
    <subcellularLocation>
        <location evidence="1 10">Preautophagosomal structure membrane</location>
        <topology evidence="1 10">Multi-pass membrane protein</topology>
    </subcellularLocation>
</comment>
<dbReference type="GO" id="GO:0005776">
    <property type="term" value="C:autophagosome"/>
    <property type="evidence" value="ECO:0007669"/>
    <property type="project" value="TreeGrafter"/>
</dbReference>
<evidence type="ECO:0000256" key="5">
    <source>
        <dbReference type="ARBA" id="ARBA00022692"/>
    </source>
</evidence>
<keyword evidence="6 10" id="KW-1133">Transmembrane helix</keyword>
<reference evidence="12" key="1">
    <citation type="submission" date="2019-05" db="EMBL/GenBank/DDBJ databases">
        <title>Annotation for the trematode Fasciolopsis buski.</title>
        <authorList>
            <person name="Choi Y.-J."/>
        </authorList>
    </citation>
    <scope>NUCLEOTIDE SEQUENCE</scope>
    <source>
        <strain evidence="12">HT</strain>
        <tissue evidence="12">Whole worm</tissue>
    </source>
</reference>
<keyword evidence="8 10" id="KW-0445">Lipid transport</keyword>
<feature type="transmembrane region" description="Helical" evidence="10">
    <location>
        <begin position="94"/>
        <end position="118"/>
    </location>
</feature>
<dbReference type="GO" id="GO:0034727">
    <property type="term" value="P:piecemeal microautophagy of the nucleus"/>
    <property type="evidence" value="ECO:0007669"/>
    <property type="project" value="TreeGrafter"/>
</dbReference>
<dbReference type="Proteomes" id="UP000728185">
    <property type="component" value="Unassembled WGS sequence"/>
</dbReference>
<evidence type="ECO:0000256" key="8">
    <source>
        <dbReference type="ARBA" id="ARBA00023055"/>
    </source>
</evidence>
<comment type="caution">
    <text evidence="12">The sequence shown here is derived from an EMBL/GenBank/DDBJ whole genome shotgun (WGS) entry which is preliminary data.</text>
</comment>
<dbReference type="GO" id="GO:0061709">
    <property type="term" value="P:reticulophagy"/>
    <property type="evidence" value="ECO:0007669"/>
    <property type="project" value="TreeGrafter"/>
</dbReference>
<feature type="compositionally biased region" description="Basic and acidic residues" evidence="11">
    <location>
        <begin position="713"/>
        <end position="728"/>
    </location>
</feature>
<evidence type="ECO:0000256" key="10">
    <source>
        <dbReference type="RuleBase" id="RU364027"/>
    </source>
</evidence>
<dbReference type="Pfam" id="PF04109">
    <property type="entry name" value="ATG9"/>
    <property type="match status" value="1"/>
</dbReference>
<keyword evidence="5 10" id="KW-0812">Transmembrane</keyword>
<dbReference type="GO" id="GO:0006869">
    <property type="term" value="P:lipid transport"/>
    <property type="evidence" value="ECO:0007669"/>
    <property type="project" value="UniProtKB-KW"/>
</dbReference>
<dbReference type="InterPro" id="IPR007241">
    <property type="entry name" value="Autophagy-rel_prot_9"/>
</dbReference>
<evidence type="ECO:0000313" key="12">
    <source>
        <dbReference type="EMBL" id="KAA0196608.1"/>
    </source>
</evidence>
<evidence type="ECO:0000256" key="6">
    <source>
        <dbReference type="ARBA" id="ARBA00022989"/>
    </source>
</evidence>
<name>A0A8E0VLU2_9TREM</name>
<dbReference type="PANTHER" id="PTHR13038">
    <property type="entry name" value="APG9 AUTOPHAGY 9"/>
    <property type="match status" value="1"/>
</dbReference>
<feature type="region of interest" description="Disordered" evidence="11">
    <location>
        <begin position="802"/>
        <end position="822"/>
    </location>
</feature>
<proteinExistence type="inferred from homology"/>